<evidence type="ECO:0000313" key="1">
    <source>
        <dbReference type="EMBL" id="PRP79811.1"/>
    </source>
</evidence>
<keyword evidence="2" id="KW-1185">Reference proteome</keyword>
<name>A0A2P6N781_9EUKA</name>
<sequence length="128" mass="14709">ASESLGSMQPLDMILDCGGLEIFSSSRLLHLAVFFLRNLDQILERIFISPVDRIRVGGSPVYRYRQLNRCIPGKMKLERELKEAIFVKPKPYSYEEGWQRGVSVVPPIIQLVLLGGFNQMYLFQPEHL</sequence>
<comment type="caution">
    <text evidence="1">The sequence shown here is derived from an EMBL/GenBank/DDBJ whole genome shotgun (WGS) entry which is preliminary data.</text>
</comment>
<accession>A0A2P6N781</accession>
<evidence type="ECO:0000313" key="2">
    <source>
        <dbReference type="Proteomes" id="UP000241769"/>
    </source>
</evidence>
<gene>
    <name evidence="1" type="ORF">PROFUN_12565</name>
</gene>
<dbReference type="InParanoid" id="A0A2P6N781"/>
<dbReference type="AlphaFoldDB" id="A0A2P6N781"/>
<feature type="non-terminal residue" evidence="1">
    <location>
        <position position="1"/>
    </location>
</feature>
<dbReference type="EMBL" id="MDYQ01000170">
    <property type="protein sequence ID" value="PRP79811.1"/>
    <property type="molecule type" value="Genomic_DNA"/>
</dbReference>
<reference evidence="1 2" key="1">
    <citation type="journal article" date="2018" name="Genome Biol. Evol.">
        <title>Multiple Roots of Fruiting Body Formation in Amoebozoa.</title>
        <authorList>
            <person name="Hillmann F."/>
            <person name="Forbes G."/>
            <person name="Novohradska S."/>
            <person name="Ferling I."/>
            <person name="Riege K."/>
            <person name="Groth M."/>
            <person name="Westermann M."/>
            <person name="Marz M."/>
            <person name="Spaller T."/>
            <person name="Winckler T."/>
            <person name="Schaap P."/>
            <person name="Glockner G."/>
        </authorList>
    </citation>
    <scope>NUCLEOTIDE SEQUENCE [LARGE SCALE GENOMIC DNA]</scope>
    <source>
        <strain evidence="1 2">Jena</strain>
    </source>
</reference>
<organism evidence="1 2">
    <name type="scientific">Planoprotostelium fungivorum</name>
    <dbReference type="NCBI Taxonomy" id="1890364"/>
    <lineage>
        <taxon>Eukaryota</taxon>
        <taxon>Amoebozoa</taxon>
        <taxon>Evosea</taxon>
        <taxon>Variosea</taxon>
        <taxon>Cavosteliida</taxon>
        <taxon>Cavosteliaceae</taxon>
        <taxon>Planoprotostelium</taxon>
    </lineage>
</organism>
<proteinExistence type="predicted"/>
<dbReference type="Proteomes" id="UP000241769">
    <property type="component" value="Unassembled WGS sequence"/>
</dbReference>
<protein>
    <submittedName>
        <fullName evidence="1">Uncharacterized protein</fullName>
    </submittedName>
</protein>